<feature type="transmembrane region" description="Helical" evidence="1">
    <location>
        <begin position="43"/>
        <end position="61"/>
    </location>
</feature>
<gene>
    <name evidence="2" type="ORF">SAMN05216469_102119</name>
</gene>
<organism evidence="2 3">
    <name type="scientific">Ruminococcus albus</name>
    <dbReference type="NCBI Taxonomy" id="1264"/>
    <lineage>
        <taxon>Bacteria</taxon>
        <taxon>Bacillati</taxon>
        <taxon>Bacillota</taxon>
        <taxon>Clostridia</taxon>
        <taxon>Eubacteriales</taxon>
        <taxon>Oscillospiraceae</taxon>
        <taxon>Ruminococcus</taxon>
    </lineage>
</organism>
<proteinExistence type="predicted"/>
<dbReference type="EMBL" id="FOAT01000002">
    <property type="protein sequence ID" value="SEK37799.1"/>
    <property type="molecule type" value="Genomic_DNA"/>
</dbReference>
<dbReference type="Proteomes" id="UP000186015">
    <property type="component" value="Unassembled WGS sequence"/>
</dbReference>
<accession>A0A1H7GI90</accession>
<evidence type="ECO:0000313" key="2">
    <source>
        <dbReference type="EMBL" id="SEK37799.1"/>
    </source>
</evidence>
<keyword evidence="1" id="KW-1133">Transmembrane helix</keyword>
<dbReference type="AlphaFoldDB" id="A0A1H7GI90"/>
<evidence type="ECO:0000256" key="1">
    <source>
        <dbReference type="SAM" id="Phobius"/>
    </source>
</evidence>
<protein>
    <recommendedName>
        <fullName evidence="4">PH domain-containing protein</fullName>
    </recommendedName>
</protein>
<keyword evidence="1" id="KW-0812">Transmembrane</keyword>
<keyword evidence="1" id="KW-0472">Membrane</keyword>
<name>A0A1H7GI90_RUMAL</name>
<reference evidence="2 3" key="1">
    <citation type="submission" date="2016-10" db="EMBL/GenBank/DDBJ databases">
        <authorList>
            <person name="de Groot N.N."/>
        </authorList>
    </citation>
    <scope>NUCLEOTIDE SEQUENCE [LARGE SCALE GENOMIC DNA]</scope>
    <source>
        <strain evidence="2 3">KH2T6</strain>
    </source>
</reference>
<evidence type="ECO:0008006" key="4">
    <source>
        <dbReference type="Google" id="ProtNLM"/>
    </source>
</evidence>
<sequence length="172" mass="20083">MKINYNFRSNLLPIITLLLAFIPLVLGAGLTISLNNEVSSVLKPVVIIMYPVIVLACYILLKNLPVEIFADENALNIKVLFKKTVIRYSDIESIRLEHEFRKAKQHGEQNWYGEILKITDINKNEYVYYRKLDLDQDKIAMNPTYLPEQFENSEFAKLQTYIEERIPIMRAD</sequence>
<evidence type="ECO:0000313" key="3">
    <source>
        <dbReference type="Proteomes" id="UP000186015"/>
    </source>
</evidence>